<dbReference type="Proteomes" id="UP000799424">
    <property type="component" value="Unassembled WGS sequence"/>
</dbReference>
<dbReference type="Pfam" id="PF00069">
    <property type="entry name" value="Pkinase"/>
    <property type="match status" value="1"/>
</dbReference>
<feature type="compositionally biased region" description="Acidic residues" evidence="6">
    <location>
        <begin position="1104"/>
        <end position="1121"/>
    </location>
</feature>
<dbReference type="PROSITE" id="PS50011">
    <property type="entry name" value="PROTEIN_KINASE_DOM"/>
    <property type="match status" value="1"/>
</dbReference>
<dbReference type="InterPro" id="IPR000719">
    <property type="entry name" value="Prot_kinase_dom"/>
</dbReference>
<dbReference type="OrthoDB" id="626167at2759"/>
<feature type="region of interest" description="Disordered" evidence="6">
    <location>
        <begin position="1098"/>
        <end position="1121"/>
    </location>
</feature>
<keyword evidence="3" id="KW-0802">TPR repeat</keyword>
<keyword evidence="8" id="KW-0808">Transferase</keyword>
<dbReference type="InterPro" id="IPR019734">
    <property type="entry name" value="TPR_rpt"/>
</dbReference>
<keyword evidence="2 5" id="KW-0547">Nucleotide-binding</keyword>
<dbReference type="EMBL" id="MU006226">
    <property type="protein sequence ID" value="KAF2826429.1"/>
    <property type="molecule type" value="Genomic_DNA"/>
</dbReference>
<keyword evidence="1" id="KW-0677">Repeat</keyword>
<evidence type="ECO:0000256" key="2">
    <source>
        <dbReference type="ARBA" id="ARBA00022741"/>
    </source>
</evidence>
<dbReference type="AlphaFoldDB" id="A0A6A7A0Y9"/>
<evidence type="ECO:0000256" key="4">
    <source>
        <dbReference type="ARBA" id="ARBA00022840"/>
    </source>
</evidence>
<gene>
    <name evidence="8" type="ORF">CC86DRAFT_467136</name>
</gene>
<evidence type="ECO:0000256" key="1">
    <source>
        <dbReference type="ARBA" id="ARBA00022737"/>
    </source>
</evidence>
<dbReference type="PANTHER" id="PTHR45641">
    <property type="entry name" value="TETRATRICOPEPTIDE REPEAT PROTEIN (AFU_ORTHOLOGUE AFUA_6G03870)"/>
    <property type="match status" value="1"/>
</dbReference>
<organism evidence="8 9">
    <name type="scientific">Ophiobolus disseminans</name>
    <dbReference type="NCBI Taxonomy" id="1469910"/>
    <lineage>
        <taxon>Eukaryota</taxon>
        <taxon>Fungi</taxon>
        <taxon>Dikarya</taxon>
        <taxon>Ascomycota</taxon>
        <taxon>Pezizomycotina</taxon>
        <taxon>Dothideomycetes</taxon>
        <taxon>Pleosporomycetidae</taxon>
        <taxon>Pleosporales</taxon>
        <taxon>Pleosporineae</taxon>
        <taxon>Phaeosphaeriaceae</taxon>
        <taxon>Ophiobolus</taxon>
    </lineage>
</organism>
<evidence type="ECO:0000313" key="8">
    <source>
        <dbReference type="EMBL" id="KAF2826429.1"/>
    </source>
</evidence>
<keyword evidence="9" id="KW-1185">Reference proteome</keyword>
<keyword evidence="4 5" id="KW-0067">ATP-binding</keyword>
<dbReference type="InterPro" id="IPR011990">
    <property type="entry name" value="TPR-like_helical_dom_sf"/>
</dbReference>
<reference evidence="8" key="1">
    <citation type="journal article" date="2020" name="Stud. Mycol.">
        <title>101 Dothideomycetes genomes: a test case for predicting lifestyles and emergence of pathogens.</title>
        <authorList>
            <person name="Haridas S."/>
            <person name="Albert R."/>
            <person name="Binder M."/>
            <person name="Bloem J."/>
            <person name="Labutti K."/>
            <person name="Salamov A."/>
            <person name="Andreopoulos B."/>
            <person name="Baker S."/>
            <person name="Barry K."/>
            <person name="Bills G."/>
            <person name="Bluhm B."/>
            <person name="Cannon C."/>
            <person name="Castanera R."/>
            <person name="Culley D."/>
            <person name="Daum C."/>
            <person name="Ezra D."/>
            <person name="Gonzalez J."/>
            <person name="Henrissat B."/>
            <person name="Kuo A."/>
            <person name="Liang C."/>
            <person name="Lipzen A."/>
            <person name="Lutzoni F."/>
            <person name="Magnuson J."/>
            <person name="Mondo S."/>
            <person name="Nolan M."/>
            <person name="Ohm R."/>
            <person name="Pangilinan J."/>
            <person name="Park H.-J."/>
            <person name="Ramirez L."/>
            <person name="Alfaro M."/>
            <person name="Sun H."/>
            <person name="Tritt A."/>
            <person name="Yoshinaga Y."/>
            <person name="Zwiers L.-H."/>
            <person name="Turgeon B."/>
            <person name="Goodwin S."/>
            <person name="Spatafora J."/>
            <person name="Crous P."/>
            <person name="Grigoriev I."/>
        </authorList>
    </citation>
    <scope>NUCLEOTIDE SEQUENCE</scope>
    <source>
        <strain evidence="8">CBS 113818</strain>
    </source>
</reference>
<proteinExistence type="predicted"/>
<dbReference type="PROSITE" id="PS00108">
    <property type="entry name" value="PROTEIN_KINASE_ST"/>
    <property type="match status" value="1"/>
</dbReference>
<dbReference type="GO" id="GO:0005524">
    <property type="term" value="F:ATP binding"/>
    <property type="evidence" value="ECO:0007669"/>
    <property type="project" value="UniProtKB-UniRule"/>
</dbReference>
<dbReference type="CDD" id="cd00180">
    <property type="entry name" value="PKc"/>
    <property type="match status" value="1"/>
</dbReference>
<dbReference type="SMART" id="SM00220">
    <property type="entry name" value="S_TKc"/>
    <property type="match status" value="1"/>
</dbReference>
<sequence length="1121" mass="126602">MSQAFSTYYSSAYRSDKYFLDWRPKPTHEAEGPPRCSPSHLISFLSLITDMEIDIYQTIWDGGPSTLGVGGTAIVNQTAMSGEEGIAFKRVGPKGDDAGDELSADARVFKALISEVSILTHPSIRDYPNIVDLEAICFETDFSYSTPKILPVLMFQKAPYGDLGAFVKKEAPLGFDGVMQLLGDILRTVAYLHSKNLIHGDLKPKNILVFKADEGQPLAKLADFGFSLQETDTAIKLPVSMGWNAPEVTYEYTDMTFDQARRADIFSLGLVALFLFHHVGSHGSQSVAHGNNADPICEPEVLTRKREVDWCAISDRVRIHGSNISTILHVLQYVEPFTTEYQVHKLKMFLESALSIKPQERASDCFELLKTLHLPASTTSPIDDNSSIHDKAPSLCGRFRIAPLMSLIADLDYRIRNRVNEMLYRLKDGTGNCMNCSQNAALQLAACVKIGFGTPRDKEECQRLLLYSGRSDADLETILRDIRNTGHGINLKNLKILQLLMDGHLEVVWSSSNFRHVGDLDTSIGQLEMEMAHVEEFLGATHTVTGQLCIALADIYERRREYIKWATMCEKMIAQFDEYITTLEDDDDENPRRRRAELLTSVASAYLESSRFPEALEAVNRALSEWRLYVDDDHMTMIGTTQILARIYAEMERYDEAIELMETMIRNKSLTLGAQHIQIQSMLKVLAGILEEQQQYAKAEMTLLQALEMNYSTAPHVNYENVAIKHQLGHIYWYQGKFGPSLTVLEEVKSFWDSYRGHLGQVSPEYPLILASLADTLFSLDRDEEALSLAVEAVRLSEQFSDDTHIHTLNTLVSIRCYLCDFEGLDAMSQGIVDSSTKLYGPNHPGVLRHQRQQAKIFAEQEHYTKAEELLRQIVKAYETLNLQHTWMRGYYSATWDLADIMRTQKKWEDAVAYFSRAVDLSFQVNGEKHPEYWADQDDLADVRSNGGDWAHRLTLRLKAADLAKTRWGEESVQAVDAMVDVARAHFELSNFKAGEELYKIIMPIQVKIGGHGSAKTLRYRSNLAFSMGMVGFTTNNMEKRKESLKMTEEIYVATVKMHGVDHEDSQKCVENLMFSYKLLGYEKDAARLYGKLKSLAGVADKPSEEDGSGDEWETDSEDDC</sequence>
<dbReference type="Gene3D" id="1.10.510.10">
    <property type="entry name" value="Transferase(Phosphotransferase) domain 1"/>
    <property type="match status" value="1"/>
</dbReference>
<dbReference type="Pfam" id="PF13432">
    <property type="entry name" value="TPR_16"/>
    <property type="match status" value="1"/>
</dbReference>
<evidence type="ECO:0000256" key="3">
    <source>
        <dbReference type="ARBA" id="ARBA00022803"/>
    </source>
</evidence>
<protein>
    <submittedName>
        <fullName evidence="8">Kinase-like protein</fullName>
    </submittedName>
</protein>
<accession>A0A6A7A0Y9</accession>
<evidence type="ECO:0000256" key="6">
    <source>
        <dbReference type="SAM" id="MobiDB-lite"/>
    </source>
</evidence>
<dbReference type="SUPFAM" id="SSF48452">
    <property type="entry name" value="TPR-like"/>
    <property type="match status" value="2"/>
</dbReference>
<dbReference type="Pfam" id="PF13424">
    <property type="entry name" value="TPR_12"/>
    <property type="match status" value="1"/>
</dbReference>
<feature type="domain" description="Protein kinase" evidence="7">
    <location>
        <begin position="61"/>
        <end position="376"/>
    </location>
</feature>
<dbReference type="PROSITE" id="PS00107">
    <property type="entry name" value="PROTEIN_KINASE_ATP"/>
    <property type="match status" value="1"/>
</dbReference>
<dbReference type="Gene3D" id="1.25.40.10">
    <property type="entry name" value="Tetratricopeptide repeat domain"/>
    <property type="match status" value="3"/>
</dbReference>
<evidence type="ECO:0000259" key="7">
    <source>
        <dbReference type="PROSITE" id="PS50011"/>
    </source>
</evidence>
<dbReference type="SMART" id="SM00028">
    <property type="entry name" value="TPR"/>
    <property type="match status" value="6"/>
</dbReference>
<dbReference type="InterPro" id="IPR011009">
    <property type="entry name" value="Kinase-like_dom_sf"/>
</dbReference>
<dbReference type="InterPro" id="IPR017441">
    <property type="entry name" value="Protein_kinase_ATP_BS"/>
</dbReference>
<keyword evidence="8" id="KW-0418">Kinase</keyword>
<dbReference type="GO" id="GO:0004672">
    <property type="term" value="F:protein kinase activity"/>
    <property type="evidence" value="ECO:0007669"/>
    <property type="project" value="InterPro"/>
</dbReference>
<dbReference type="InterPro" id="IPR008271">
    <property type="entry name" value="Ser/Thr_kinase_AS"/>
</dbReference>
<feature type="binding site" evidence="5">
    <location>
        <position position="89"/>
    </location>
    <ligand>
        <name>ATP</name>
        <dbReference type="ChEBI" id="CHEBI:30616"/>
    </ligand>
</feature>
<name>A0A6A7A0Y9_9PLEO</name>
<dbReference type="SUPFAM" id="SSF56112">
    <property type="entry name" value="Protein kinase-like (PK-like)"/>
    <property type="match status" value="1"/>
</dbReference>
<evidence type="ECO:0000256" key="5">
    <source>
        <dbReference type="PROSITE-ProRule" id="PRU10141"/>
    </source>
</evidence>
<evidence type="ECO:0000313" key="9">
    <source>
        <dbReference type="Proteomes" id="UP000799424"/>
    </source>
</evidence>